<dbReference type="AlphaFoldDB" id="A0A1H7N4U6"/>
<evidence type="ECO:0000256" key="2">
    <source>
        <dbReference type="ARBA" id="ARBA00022475"/>
    </source>
</evidence>
<dbReference type="Pfam" id="PF01810">
    <property type="entry name" value="LysE"/>
    <property type="match status" value="1"/>
</dbReference>
<keyword evidence="8" id="KW-1185">Reference proteome</keyword>
<name>A0A1H7N4U6_AQUAM</name>
<evidence type="ECO:0000256" key="6">
    <source>
        <dbReference type="SAM" id="Phobius"/>
    </source>
</evidence>
<feature type="transmembrane region" description="Helical" evidence="6">
    <location>
        <begin position="191"/>
        <end position="209"/>
    </location>
</feature>
<organism evidence="7 8">
    <name type="scientific">Aquimarina amphilecti</name>
    <dbReference type="NCBI Taxonomy" id="1038014"/>
    <lineage>
        <taxon>Bacteria</taxon>
        <taxon>Pseudomonadati</taxon>
        <taxon>Bacteroidota</taxon>
        <taxon>Flavobacteriia</taxon>
        <taxon>Flavobacteriales</taxon>
        <taxon>Flavobacteriaceae</taxon>
        <taxon>Aquimarina</taxon>
    </lineage>
</organism>
<sequence>MITFYLFLGILTSVAGALPLGAVNIAVINTTIKEDTQKAFRIALAAGIGEVLLALFALHCSMELTDFFENNKWIQVVIISIFLIIGVYFLARKNKKENINKVKKNRLQKSKFLTGFSLAFLNPPVIIYWIVAISLTNKHLFELTLYTPLIALFLFFSGIYLGKIGTLYLYSKWGNKMANRSDNSKTKLFKIIGIALIVISVVQGLKFFIV</sequence>
<reference evidence="7 8" key="1">
    <citation type="submission" date="2016-10" db="EMBL/GenBank/DDBJ databases">
        <authorList>
            <person name="de Groot N.N."/>
        </authorList>
    </citation>
    <scope>NUCLEOTIDE SEQUENCE [LARGE SCALE GENOMIC DNA]</scope>
    <source>
        <strain evidence="7 8">DSM 25232</strain>
    </source>
</reference>
<dbReference type="Proteomes" id="UP000198521">
    <property type="component" value="Unassembled WGS sequence"/>
</dbReference>
<comment type="subcellular location">
    <subcellularLocation>
        <location evidence="1">Cell membrane</location>
        <topology evidence="1">Multi-pass membrane protein</topology>
    </subcellularLocation>
</comment>
<evidence type="ECO:0000313" key="7">
    <source>
        <dbReference type="EMBL" id="SEL17887.1"/>
    </source>
</evidence>
<evidence type="ECO:0000256" key="3">
    <source>
        <dbReference type="ARBA" id="ARBA00022692"/>
    </source>
</evidence>
<feature type="transmembrane region" description="Helical" evidence="6">
    <location>
        <begin position="6"/>
        <end position="27"/>
    </location>
</feature>
<gene>
    <name evidence="7" type="ORF">SAMN04487910_1946</name>
</gene>
<evidence type="ECO:0000256" key="4">
    <source>
        <dbReference type="ARBA" id="ARBA00022989"/>
    </source>
</evidence>
<dbReference type="OrthoDB" id="1161040at2"/>
<keyword evidence="2" id="KW-1003">Cell membrane</keyword>
<dbReference type="RefSeq" id="WP_091407837.1">
    <property type="nucleotide sequence ID" value="NZ_FOAB01000003.1"/>
</dbReference>
<dbReference type="GO" id="GO:0006865">
    <property type="term" value="P:amino acid transport"/>
    <property type="evidence" value="ECO:0007669"/>
    <property type="project" value="InterPro"/>
</dbReference>
<dbReference type="STRING" id="1038014.SAMN04487910_1946"/>
<proteinExistence type="predicted"/>
<dbReference type="EMBL" id="FOAB01000003">
    <property type="protein sequence ID" value="SEL17887.1"/>
    <property type="molecule type" value="Genomic_DNA"/>
</dbReference>
<feature type="transmembrane region" description="Helical" evidence="6">
    <location>
        <begin position="39"/>
        <end position="58"/>
    </location>
</feature>
<keyword evidence="3 6" id="KW-0812">Transmembrane</keyword>
<evidence type="ECO:0000313" key="8">
    <source>
        <dbReference type="Proteomes" id="UP000198521"/>
    </source>
</evidence>
<feature type="transmembrane region" description="Helical" evidence="6">
    <location>
        <begin position="73"/>
        <end position="91"/>
    </location>
</feature>
<accession>A0A1H7N4U6</accession>
<dbReference type="GO" id="GO:0005886">
    <property type="term" value="C:plasma membrane"/>
    <property type="evidence" value="ECO:0007669"/>
    <property type="project" value="UniProtKB-SubCell"/>
</dbReference>
<evidence type="ECO:0000256" key="1">
    <source>
        <dbReference type="ARBA" id="ARBA00004651"/>
    </source>
</evidence>
<keyword evidence="4 6" id="KW-1133">Transmembrane helix</keyword>
<dbReference type="InterPro" id="IPR001123">
    <property type="entry name" value="LeuE-type"/>
</dbReference>
<keyword evidence="5 6" id="KW-0472">Membrane</keyword>
<protein>
    <submittedName>
        <fullName evidence="7">LysE type translocator</fullName>
    </submittedName>
</protein>
<evidence type="ECO:0000256" key="5">
    <source>
        <dbReference type="ARBA" id="ARBA00023136"/>
    </source>
</evidence>
<feature type="transmembrane region" description="Helical" evidence="6">
    <location>
        <begin position="145"/>
        <end position="170"/>
    </location>
</feature>
<feature type="transmembrane region" description="Helical" evidence="6">
    <location>
        <begin position="112"/>
        <end position="133"/>
    </location>
</feature>